<comment type="similarity">
    <text evidence="11">Belongs to the Psb30/Ycf12 family.</text>
</comment>
<organism evidence="12">
    <name type="scientific">Euglena gracilis var. bacillaris</name>
    <dbReference type="NCBI Taxonomy" id="158060"/>
    <lineage>
        <taxon>Eukaryota</taxon>
        <taxon>Discoba</taxon>
        <taxon>Euglenozoa</taxon>
        <taxon>Euglenida</taxon>
        <taxon>Spirocuta</taxon>
        <taxon>Euglenophyceae</taxon>
        <taxon>Euglenales</taxon>
        <taxon>Euglenaceae</taxon>
        <taxon>Euglena</taxon>
    </lineage>
</organism>
<accession>A0A0G3VNZ1</accession>
<evidence type="ECO:0000256" key="6">
    <source>
        <dbReference type="ARBA" id="ARBA00022989"/>
    </source>
</evidence>
<dbReference type="SMR" id="A0A0G3VNZ1"/>
<keyword evidence="2 12" id="KW-0150">Chloroplast</keyword>
<dbReference type="InterPro" id="IPR010284">
    <property type="entry name" value="PSII_Ycf12_core-subunit"/>
</dbReference>
<evidence type="ECO:0000256" key="4">
    <source>
        <dbReference type="ARBA" id="ARBA00022640"/>
    </source>
</evidence>
<dbReference type="AlphaFoldDB" id="A0A0G3VNZ1"/>
<evidence type="ECO:0000256" key="8">
    <source>
        <dbReference type="ARBA" id="ARBA00023136"/>
    </source>
</evidence>
<keyword evidence="7 11" id="KW-0793">Thylakoid</keyword>
<evidence type="ECO:0000256" key="11">
    <source>
        <dbReference type="HAMAP-Rule" id="MF_01329"/>
    </source>
</evidence>
<evidence type="ECO:0000256" key="7">
    <source>
        <dbReference type="ARBA" id="ARBA00023078"/>
    </source>
</evidence>
<dbReference type="GO" id="GO:0009523">
    <property type="term" value="C:photosystem II"/>
    <property type="evidence" value="ECO:0007669"/>
    <property type="project" value="UniProtKB-KW"/>
</dbReference>
<dbReference type="GO" id="GO:0009535">
    <property type="term" value="C:chloroplast thylakoid membrane"/>
    <property type="evidence" value="ECO:0007669"/>
    <property type="project" value="UniProtKB-SubCell"/>
</dbReference>
<evidence type="ECO:0000313" key="12">
    <source>
        <dbReference type="EMBL" id="AKL82351.1"/>
    </source>
</evidence>
<dbReference type="HAMAP" id="MF_01329">
    <property type="entry name" value="PSII_Psb30_Ycf12"/>
    <property type="match status" value="1"/>
</dbReference>
<protein>
    <recommendedName>
        <fullName evidence="11">Photosystem II reaction center protein Psb30</fullName>
    </recommendedName>
    <alternativeName>
        <fullName evidence="11">Photosystem II reaction center protein Ycf12</fullName>
    </alternativeName>
</protein>
<dbReference type="GO" id="GO:0015979">
    <property type="term" value="P:photosynthesis"/>
    <property type="evidence" value="ECO:0007669"/>
    <property type="project" value="UniProtKB-KW"/>
</dbReference>
<comment type="subunit">
    <text evidence="10">PSII is composed of 1 copy each of membrane proteins PsbA, PsbB, PsbC, PsbD, PsbE, PsbF, PsbH, PsbI, PsbJ, PsbK, PsbL, PsbM, PsbT, PsbY, PsbZ, Psb30/Ycf12, peripheral proteins of the oxygen-evolving complex and a large number of cofactors. It forms dimeric complexes.</text>
</comment>
<evidence type="ECO:0000256" key="10">
    <source>
        <dbReference type="ARBA" id="ARBA00038830"/>
    </source>
</evidence>
<keyword evidence="5 11" id="KW-0812">Transmembrane</keyword>
<dbReference type="EMBL" id="KP686076">
    <property type="protein sequence ID" value="AKL82351.1"/>
    <property type="molecule type" value="Genomic_DNA"/>
</dbReference>
<reference evidence="12" key="1">
    <citation type="journal article" date="2015" name="J. Eukaryot. Microbiol.">
        <title>Chloroplast Genome Evolution in the Euglenaceae.</title>
        <authorList>
            <person name="Bennett M.S."/>
            <person name="Triemer R.E."/>
        </authorList>
    </citation>
    <scope>NUCLEOTIDE SEQUENCE</scope>
    <source>
        <strain evidence="12">SAG 1224-5/15</strain>
    </source>
</reference>
<keyword evidence="3 11" id="KW-0602">Photosynthesis</keyword>
<dbReference type="Pfam" id="PF05969">
    <property type="entry name" value="PSII_Ycf12"/>
    <property type="match status" value="1"/>
</dbReference>
<dbReference type="NCBIfam" id="NF010239">
    <property type="entry name" value="PRK13686.1"/>
    <property type="match status" value="1"/>
</dbReference>
<keyword evidence="8 11" id="KW-0472">Membrane</keyword>
<evidence type="ECO:0000256" key="9">
    <source>
        <dbReference type="ARBA" id="ARBA00023276"/>
    </source>
</evidence>
<gene>
    <name evidence="11 12" type="primary">psb30</name>
    <name evidence="11" type="synonym">ycf12</name>
</gene>
<proteinExistence type="inferred from homology"/>
<evidence type="ECO:0000256" key="3">
    <source>
        <dbReference type="ARBA" id="ARBA00022531"/>
    </source>
</evidence>
<comment type="subunit">
    <text evidence="11">PSII is composed of 1 copy each of membrane proteins PsbA, PsbB, PsbC, PsbD, PsbE, PsbF, PsbH, PsbI, PsbJ, PsbK, PsbL, PsbM, PsbT, PsbX, PsbY, PsbZ, Psb30/Ycf12, peripheral proteins of the oxygen-evolving complex and a large number of cofactors. It forms dimeric complexes.</text>
</comment>
<keyword evidence="9 11" id="KW-0604">Photosystem II</keyword>
<comment type="subcellular location">
    <subcellularLocation>
        <location evidence="1">Membrane</location>
        <topology evidence="1">Single-pass membrane protein</topology>
    </subcellularLocation>
    <subcellularLocation>
        <location evidence="11">Plastid</location>
        <location evidence="11">Chloroplast thylakoid membrane</location>
        <topology evidence="11">Single-pass membrane protein</topology>
    </subcellularLocation>
</comment>
<feature type="transmembrane region" description="Helical" evidence="11">
    <location>
        <begin position="6"/>
        <end position="28"/>
    </location>
</feature>
<comment type="function">
    <text evidence="11">A core subunit of photosystem II (PSII), probably helps stabilize the reaction center.</text>
</comment>
<evidence type="ECO:0000256" key="1">
    <source>
        <dbReference type="ARBA" id="ARBA00004167"/>
    </source>
</evidence>
<sequence>MNSELLIQLGSLTLITLTGPLIIGIIFIRKGNL</sequence>
<evidence type="ECO:0000256" key="5">
    <source>
        <dbReference type="ARBA" id="ARBA00022692"/>
    </source>
</evidence>
<keyword evidence="4 12" id="KW-0934">Plastid</keyword>
<evidence type="ECO:0000256" key="2">
    <source>
        <dbReference type="ARBA" id="ARBA00022528"/>
    </source>
</evidence>
<keyword evidence="6 11" id="KW-1133">Transmembrane helix</keyword>
<name>A0A0G3VNZ1_EUGGR</name>
<geneLocation type="chloroplast" evidence="12"/>